<dbReference type="GO" id="GO:0008168">
    <property type="term" value="F:methyltransferase activity"/>
    <property type="evidence" value="ECO:0007669"/>
    <property type="project" value="UniProtKB-KW"/>
</dbReference>
<dbReference type="PANTHER" id="PTHR43861:SF1">
    <property type="entry name" value="TRANS-ACONITATE 2-METHYLTRANSFERASE"/>
    <property type="match status" value="1"/>
</dbReference>
<dbReference type="RefSeq" id="WP_152149236.1">
    <property type="nucleotide sequence ID" value="NZ_WEIO01000001.1"/>
</dbReference>
<evidence type="ECO:0000256" key="2">
    <source>
        <dbReference type="ARBA" id="ARBA00022679"/>
    </source>
</evidence>
<feature type="domain" description="Methyltransferase" evidence="3">
    <location>
        <begin position="38"/>
        <end position="133"/>
    </location>
</feature>
<gene>
    <name evidence="4" type="ORF">F9802_00710</name>
</gene>
<dbReference type="CDD" id="cd02440">
    <property type="entry name" value="AdoMet_MTases"/>
    <property type="match status" value="1"/>
</dbReference>
<evidence type="ECO:0000313" key="4">
    <source>
        <dbReference type="EMBL" id="KAB7708708.1"/>
    </source>
</evidence>
<dbReference type="GO" id="GO:0032259">
    <property type="term" value="P:methylation"/>
    <property type="evidence" value="ECO:0007669"/>
    <property type="project" value="UniProtKB-KW"/>
</dbReference>
<evidence type="ECO:0000259" key="3">
    <source>
        <dbReference type="Pfam" id="PF13649"/>
    </source>
</evidence>
<dbReference type="Gene3D" id="2.20.25.110">
    <property type="entry name" value="S-adenosyl-L-methionine-dependent methyltransferases"/>
    <property type="match status" value="1"/>
</dbReference>
<dbReference type="SUPFAM" id="SSF53335">
    <property type="entry name" value="S-adenosyl-L-methionine-dependent methyltransferases"/>
    <property type="match status" value="1"/>
</dbReference>
<name>A0A6I1FJ69_9BACI</name>
<keyword evidence="5" id="KW-1185">Reference proteome</keyword>
<comment type="caution">
    <text evidence="4">The sequence shown here is derived from an EMBL/GenBank/DDBJ whole genome shotgun (WGS) entry which is preliminary data.</text>
</comment>
<dbReference type="AlphaFoldDB" id="A0A6I1FJ69"/>
<dbReference type="Pfam" id="PF13649">
    <property type="entry name" value="Methyltransf_25"/>
    <property type="match status" value="1"/>
</dbReference>
<dbReference type="InterPro" id="IPR029063">
    <property type="entry name" value="SAM-dependent_MTases_sf"/>
</dbReference>
<sequence>MTYERFAHVYDFLMGDAPYEEWMDFFQRHAANLSGKGVLDLACGTGEFTWRLAEAGWHVTGVDLSDDMLFVAQQKAAAKNLSIPLFQQDMRELEGLESFDAITIFCDSLNYLTEEEDVKRTFQSAEKHLKPGGLFLFDVHSLFKMRHVFKDGTFTAVDEVVSYIWNCFDGEKPDSIEHELTFFARDEKADLYERFDELHTQRTFAPGQYETWLQEAGFTNIETTADFTEHPPGEESQRIFFVCRKAEAAIRA</sequence>
<keyword evidence="2 4" id="KW-0808">Transferase</keyword>
<protein>
    <submittedName>
        <fullName evidence="4">Methyltransferase domain-containing protein</fullName>
    </submittedName>
</protein>
<dbReference type="Gene3D" id="3.40.50.150">
    <property type="entry name" value="Vaccinia Virus protein VP39"/>
    <property type="match status" value="1"/>
</dbReference>
<dbReference type="EMBL" id="WEIO01000001">
    <property type="protein sequence ID" value="KAB7708708.1"/>
    <property type="molecule type" value="Genomic_DNA"/>
</dbReference>
<evidence type="ECO:0000313" key="5">
    <source>
        <dbReference type="Proteomes" id="UP000429595"/>
    </source>
</evidence>
<evidence type="ECO:0000256" key="1">
    <source>
        <dbReference type="ARBA" id="ARBA00022603"/>
    </source>
</evidence>
<dbReference type="InterPro" id="IPR041698">
    <property type="entry name" value="Methyltransf_25"/>
</dbReference>
<dbReference type="PANTHER" id="PTHR43861">
    <property type="entry name" value="TRANS-ACONITATE 2-METHYLTRANSFERASE-RELATED"/>
    <property type="match status" value="1"/>
</dbReference>
<keyword evidence="1 4" id="KW-0489">Methyltransferase</keyword>
<proteinExistence type="predicted"/>
<reference evidence="4 5" key="1">
    <citation type="submission" date="2019-10" db="EMBL/GenBank/DDBJ databases">
        <title>Bacillus aerolatum sp. nov., isolated from bioaerosol of sport playgrounds.</title>
        <authorList>
            <person name="Chen P."/>
            <person name="Zhang G."/>
        </authorList>
    </citation>
    <scope>NUCLEOTIDE SEQUENCE [LARGE SCALE GENOMIC DNA]</scope>
    <source>
        <strain evidence="4 5">CX253</strain>
    </source>
</reference>
<dbReference type="Proteomes" id="UP000429595">
    <property type="component" value="Unassembled WGS sequence"/>
</dbReference>
<organism evidence="4 5">
    <name type="scientific">Bacillus aerolatus</name>
    <dbReference type="NCBI Taxonomy" id="2653354"/>
    <lineage>
        <taxon>Bacteria</taxon>
        <taxon>Bacillati</taxon>
        <taxon>Bacillota</taxon>
        <taxon>Bacilli</taxon>
        <taxon>Bacillales</taxon>
        <taxon>Bacillaceae</taxon>
        <taxon>Bacillus</taxon>
    </lineage>
</organism>
<accession>A0A6I1FJ69</accession>